<keyword evidence="8" id="KW-0456">Lyase</keyword>
<evidence type="ECO:0000256" key="2">
    <source>
        <dbReference type="ARBA" id="ARBA00001933"/>
    </source>
</evidence>
<dbReference type="GO" id="GO:0030378">
    <property type="term" value="F:serine racemase activity"/>
    <property type="evidence" value="ECO:0007669"/>
    <property type="project" value="TreeGrafter"/>
</dbReference>
<dbReference type="GO" id="GO:0030170">
    <property type="term" value="F:pyridoxal phosphate binding"/>
    <property type="evidence" value="ECO:0007669"/>
    <property type="project" value="InterPro"/>
</dbReference>
<dbReference type="GO" id="GO:0000287">
    <property type="term" value="F:magnesium ion binding"/>
    <property type="evidence" value="ECO:0007669"/>
    <property type="project" value="TreeGrafter"/>
</dbReference>
<keyword evidence="11" id="KW-1185">Reference proteome</keyword>
<comment type="cofactor">
    <cofactor evidence="2">
        <name>pyridoxal 5'-phosphate</name>
        <dbReference type="ChEBI" id="CHEBI:597326"/>
    </cofactor>
</comment>
<dbReference type="PATRIC" id="fig|1429043.3.peg.3638"/>
<name>A0A0D2JAL6_9BACT</name>
<evidence type="ECO:0000256" key="8">
    <source>
        <dbReference type="ARBA" id="ARBA00023239"/>
    </source>
</evidence>
<dbReference type="GO" id="GO:0005524">
    <property type="term" value="F:ATP binding"/>
    <property type="evidence" value="ECO:0007669"/>
    <property type="project" value="TreeGrafter"/>
</dbReference>
<evidence type="ECO:0000256" key="6">
    <source>
        <dbReference type="ARBA" id="ARBA00022842"/>
    </source>
</evidence>
<evidence type="ECO:0000313" key="10">
    <source>
        <dbReference type="EMBL" id="KIX12776.1"/>
    </source>
</evidence>
<comment type="similarity">
    <text evidence="5">Belongs to the serine/threonine dehydratase family.</text>
</comment>
<dbReference type="PANTHER" id="PTHR43050">
    <property type="entry name" value="SERINE / THREONINE RACEMASE FAMILY MEMBER"/>
    <property type="match status" value="1"/>
</dbReference>
<comment type="cofactor">
    <cofactor evidence="1">
        <name>Ca(2+)</name>
        <dbReference type="ChEBI" id="CHEBI:29108"/>
    </cofactor>
</comment>
<dbReference type="FunFam" id="3.40.50.1100:FF:000007">
    <property type="entry name" value="L-threonine dehydratase catabolic TdcB"/>
    <property type="match status" value="1"/>
</dbReference>
<keyword evidence="6" id="KW-0460">Magnesium</keyword>
<dbReference type="Pfam" id="PF00291">
    <property type="entry name" value="PALP"/>
    <property type="match status" value="1"/>
</dbReference>
<dbReference type="GO" id="GO:0070179">
    <property type="term" value="P:D-serine biosynthetic process"/>
    <property type="evidence" value="ECO:0007669"/>
    <property type="project" value="TreeGrafter"/>
</dbReference>
<dbReference type="PROSITE" id="PS00165">
    <property type="entry name" value="DEHYDRATASE_SER_THR"/>
    <property type="match status" value="1"/>
</dbReference>
<gene>
    <name evidence="10" type="ORF">X474_17205</name>
</gene>
<dbReference type="EMBL" id="AZAC01000023">
    <property type="protein sequence ID" value="KIX12776.1"/>
    <property type="molecule type" value="Genomic_DNA"/>
</dbReference>
<dbReference type="PANTHER" id="PTHR43050:SF1">
    <property type="entry name" value="SERINE RACEMASE"/>
    <property type="match status" value="1"/>
</dbReference>
<dbReference type="InterPro" id="IPR000634">
    <property type="entry name" value="Ser/Thr_deHydtase_PyrdxlP-BS"/>
</dbReference>
<reference evidence="10 11" key="1">
    <citation type="submission" date="2013-11" db="EMBL/GenBank/DDBJ databases">
        <title>Metagenomic analysis of a methanogenic consortium involved in long chain n-alkane degradation.</title>
        <authorList>
            <person name="Davidova I.A."/>
            <person name="Callaghan A.V."/>
            <person name="Wawrik B."/>
            <person name="Pruitt S."/>
            <person name="Marks C."/>
            <person name="Duncan K.E."/>
            <person name="Suflita J.M."/>
        </authorList>
    </citation>
    <scope>NUCLEOTIDE SEQUENCE [LARGE SCALE GENOMIC DNA]</scope>
    <source>
        <strain evidence="10 11">SPR</strain>
    </source>
</reference>
<evidence type="ECO:0000259" key="9">
    <source>
        <dbReference type="Pfam" id="PF00291"/>
    </source>
</evidence>
<comment type="caution">
    <text evidence="10">The sequence shown here is derived from an EMBL/GenBank/DDBJ whole genome shotgun (WGS) entry which is preliminary data.</text>
</comment>
<dbReference type="Gene3D" id="3.40.50.1100">
    <property type="match status" value="2"/>
</dbReference>
<feature type="domain" description="Tryptophan synthase beta chain-like PALP" evidence="9">
    <location>
        <begin position="17"/>
        <end position="305"/>
    </location>
</feature>
<keyword evidence="7" id="KW-0663">Pyridoxal phosphate</keyword>
<evidence type="ECO:0000256" key="5">
    <source>
        <dbReference type="ARBA" id="ARBA00010869"/>
    </source>
</evidence>
<dbReference type="InParanoid" id="A0A0D2JAL6"/>
<dbReference type="GO" id="GO:0018114">
    <property type="term" value="F:threonine racemase activity"/>
    <property type="evidence" value="ECO:0007669"/>
    <property type="project" value="TreeGrafter"/>
</dbReference>
<dbReference type="STRING" id="1429043.X474_17205"/>
<dbReference type="RefSeq" id="WP_044350147.1">
    <property type="nucleotide sequence ID" value="NZ_AZAC01000023.1"/>
</dbReference>
<sequence>MIPRPDLTAIQKAAERIRPYIHRTPVCTSETLNGFCGGEVFLKCENFQKVGAFKARGATNAVFSLSDEEAAKGVLTHSSGNHAGALAWAAKTRGIKAEIVMPENAPTVKLNAVKGYGANVYLSKPTQAHREALAAEVAQKTGAKMVHPYNDHLVMAGQGTAALELLDQVADLDLVLAPVGGGGLMAGTALAVKGISEKIEVVGVEPLGSNFAWQSLQKGEIVPQKNPNTVADGLLTAPGNLTFPVLQEYVSHIVTVSDEEIISAMRIVWERMKIIIEPSSAVPVAGLLTKKVDLKGKRAGVIISGGNVDLASLPWN</sequence>
<comment type="cofactor">
    <cofactor evidence="3">
        <name>Mn(2+)</name>
        <dbReference type="ChEBI" id="CHEBI:29035"/>
    </cofactor>
</comment>
<evidence type="ECO:0000256" key="7">
    <source>
        <dbReference type="ARBA" id="ARBA00022898"/>
    </source>
</evidence>
<organism evidence="10 11">
    <name type="scientific">Dethiosulfatarculus sandiegensis</name>
    <dbReference type="NCBI Taxonomy" id="1429043"/>
    <lineage>
        <taxon>Bacteria</taxon>
        <taxon>Pseudomonadati</taxon>
        <taxon>Thermodesulfobacteriota</taxon>
        <taxon>Desulfarculia</taxon>
        <taxon>Desulfarculales</taxon>
        <taxon>Desulfarculaceae</taxon>
        <taxon>Dethiosulfatarculus</taxon>
    </lineage>
</organism>
<evidence type="ECO:0000256" key="4">
    <source>
        <dbReference type="ARBA" id="ARBA00001946"/>
    </source>
</evidence>
<comment type="cofactor">
    <cofactor evidence="4">
        <name>Mg(2+)</name>
        <dbReference type="ChEBI" id="CHEBI:18420"/>
    </cofactor>
</comment>
<dbReference type="InterPro" id="IPR036052">
    <property type="entry name" value="TrpB-like_PALP_sf"/>
</dbReference>
<evidence type="ECO:0000256" key="1">
    <source>
        <dbReference type="ARBA" id="ARBA00001913"/>
    </source>
</evidence>
<dbReference type="SUPFAM" id="SSF53686">
    <property type="entry name" value="Tryptophan synthase beta subunit-like PLP-dependent enzymes"/>
    <property type="match status" value="1"/>
</dbReference>
<dbReference type="CDD" id="cd01562">
    <property type="entry name" value="Thr-dehyd"/>
    <property type="match status" value="1"/>
</dbReference>
<evidence type="ECO:0000256" key="3">
    <source>
        <dbReference type="ARBA" id="ARBA00001936"/>
    </source>
</evidence>
<dbReference type="GO" id="GO:0003941">
    <property type="term" value="F:L-serine ammonia-lyase activity"/>
    <property type="evidence" value="ECO:0007669"/>
    <property type="project" value="TreeGrafter"/>
</dbReference>
<evidence type="ECO:0000313" key="11">
    <source>
        <dbReference type="Proteomes" id="UP000032233"/>
    </source>
</evidence>
<dbReference type="Proteomes" id="UP000032233">
    <property type="component" value="Unassembled WGS sequence"/>
</dbReference>
<accession>A0A0D2JAL6</accession>
<dbReference type="OrthoDB" id="9811476at2"/>
<dbReference type="FunCoup" id="A0A0D2JAL6">
    <property type="interactions" value="478"/>
</dbReference>
<protein>
    <submittedName>
        <fullName evidence="10">Serine/threonine dehydratase</fullName>
    </submittedName>
</protein>
<proteinExistence type="inferred from homology"/>
<dbReference type="InterPro" id="IPR001926">
    <property type="entry name" value="TrpB-like_PALP"/>
</dbReference>
<dbReference type="AlphaFoldDB" id="A0A0D2JAL6"/>